<dbReference type="PANTHER" id="PTHR12126:SF11">
    <property type="entry name" value="NADH DEHYDROGENASE [UBIQUINONE] 1 ALPHA SUBCOMPLEX SUBUNIT 9, MITOCHONDRIAL"/>
    <property type="match status" value="1"/>
</dbReference>
<dbReference type="SUPFAM" id="SSF51735">
    <property type="entry name" value="NAD(P)-binding Rossmann-fold domains"/>
    <property type="match status" value="1"/>
</dbReference>
<dbReference type="GO" id="GO:0005739">
    <property type="term" value="C:mitochondrion"/>
    <property type="evidence" value="ECO:0007669"/>
    <property type="project" value="TreeGrafter"/>
</dbReference>
<dbReference type="InterPro" id="IPR001509">
    <property type="entry name" value="Epimerase_deHydtase"/>
</dbReference>
<dbReference type="InterPro" id="IPR051207">
    <property type="entry name" value="ComplexI_NDUFA9_subunit"/>
</dbReference>
<accession>A0A6U3VJR2</accession>
<dbReference type="EMBL" id="HBGN01039037">
    <property type="protein sequence ID" value="CAD9357360.1"/>
    <property type="molecule type" value="Transcribed_RNA"/>
</dbReference>
<evidence type="ECO:0000313" key="2">
    <source>
        <dbReference type="EMBL" id="CAD9357360.1"/>
    </source>
</evidence>
<dbReference type="Gene3D" id="3.40.50.720">
    <property type="entry name" value="NAD(P)-binding Rossmann-like Domain"/>
    <property type="match status" value="1"/>
</dbReference>
<proteinExistence type="predicted"/>
<dbReference type="InterPro" id="IPR036291">
    <property type="entry name" value="NAD(P)-bd_dom_sf"/>
</dbReference>
<organism evidence="2">
    <name type="scientific">Ditylum brightwellii</name>
    <dbReference type="NCBI Taxonomy" id="49249"/>
    <lineage>
        <taxon>Eukaryota</taxon>
        <taxon>Sar</taxon>
        <taxon>Stramenopiles</taxon>
        <taxon>Ochrophyta</taxon>
        <taxon>Bacillariophyta</taxon>
        <taxon>Mediophyceae</taxon>
        <taxon>Lithodesmiophycidae</taxon>
        <taxon>Lithodesmiales</taxon>
        <taxon>Lithodesmiaceae</taxon>
        <taxon>Ditylum</taxon>
    </lineage>
</organism>
<sequence length="404" mass="44834">MLGSTRLLGAVSSNTVRRLAHRSLSTTPNPVSQSLYRRENEVGPGGRCSNAGVKVAVFGGGGFLGRYVCCNLGTHGTLTYIANRGDDMELRHLKPSFDLGRSRFVFYSPRDRESMKEVIADADIVINMVGKYYETKALSNKEGFPYLEYKTNFSFEECNVDICRTVAELCTEMQVDNLIHVSSAAASPDSGSEWARTKFLGEQAVKEAFPWATIIRPTQLFGPEDRFLNWFANAANMYPAVPLVDGGNALTQPVYTTDVADTIMRVVDDPEEYEGKTIDCFGPADYTYKELSEFVFDITNQDPTVAEVPKSVMLASAKLMQYQPLPMVTPDLVELWSEDYLPPVGTQEDYDAQTGKDKILTMKDLGVAQTPIEKIAFNYLHRFRKGGHFALAGGYHGNHTEKSA</sequence>
<dbReference type="CDD" id="cd05271">
    <property type="entry name" value="NDUFA9_like_SDR_a"/>
    <property type="match status" value="1"/>
</dbReference>
<dbReference type="Pfam" id="PF01370">
    <property type="entry name" value="Epimerase"/>
    <property type="match status" value="1"/>
</dbReference>
<gene>
    <name evidence="2" type="ORF">DBRI1063_LOCUS24972</name>
</gene>
<reference evidence="2" key="1">
    <citation type="submission" date="2021-01" db="EMBL/GenBank/DDBJ databases">
        <authorList>
            <person name="Corre E."/>
            <person name="Pelletier E."/>
            <person name="Niang G."/>
            <person name="Scheremetjew M."/>
            <person name="Finn R."/>
            <person name="Kale V."/>
            <person name="Holt S."/>
            <person name="Cochrane G."/>
            <person name="Meng A."/>
            <person name="Brown T."/>
            <person name="Cohen L."/>
        </authorList>
    </citation>
    <scope>NUCLEOTIDE SEQUENCE</scope>
    <source>
        <strain evidence="2">Pop2</strain>
    </source>
</reference>
<evidence type="ECO:0000259" key="1">
    <source>
        <dbReference type="Pfam" id="PF01370"/>
    </source>
</evidence>
<dbReference type="PANTHER" id="PTHR12126">
    <property type="entry name" value="NADH-UBIQUINONE OXIDOREDUCTASE 39 KDA SUBUNIT-RELATED"/>
    <property type="match status" value="1"/>
</dbReference>
<protein>
    <recommendedName>
        <fullName evidence="1">NAD-dependent epimerase/dehydratase domain-containing protein</fullName>
    </recommendedName>
</protein>
<dbReference type="AlphaFoldDB" id="A0A6U3VJR2"/>
<name>A0A6U3VJR2_9STRA</name>
<dbReference type="GO" id="GO:0044877">
    <property type="term" value="F:protein-containing complex binding"/>
    <property type="evidence" value="ECO:0007669"/>
    <property type="project" value="TreeGrafter"/>
</dbReference>
<feature type="domain" description="NAD-dependent epimerase/dehydratase" evidence="1">
    <location>
        <begin position="56"/>
        <end position="274"/>
    </location>
</feature>